<accession>A0A183E735</accession>
<evidence type="ECO:0000313" key="2">
    <source>
        <dbReference type="EMBL" id="VDN28529.1"/>
    </source>
</evidence>
<dbReference type="AlphaFoldDB" id="A0A183E735"/>
<name>A0A183E735_9BILA</name>
<sequence length="139" mass="16312">MHLKKVSSSLKRKLAKQSEKARRKRPPPKIRKASGSSEKIDDETLPKKYQELSSSDESSWSDCDPSSSSSQNPRSSTPFAFRSDRYTSDVSESDSDPDPEFEAHKQLLRRQRWEELRPKFEMQQKWDDDRERNFVFSLL</sequence>
<protein>
    <submittedName>
        <fullName evidence="2 4">Uncharacterized protein</fullName>
    </submittedName>
</protein>
<reference evidence="4" key="1">
    <citation type="submission" date="2016-06" db="UniProtKB">
        <authorList>
            <consortium name="WormBaseParasite"/>
        </authorList>
    </citation>
    <scope>IDENTIFICATION</scope>
</reference>
<keyword evidence="3" id="KW-1185">Reference proteome</keyword>
<feature type="compositionally biased region" description="Basic and acidic residues" evidence="1">
    <location>
        <begin position="38"/>
        <end position="50"/>
    </location>
</feature>
<evidence type="ECO:0000256" key="1">
    <source>
        <dbReference type="SAM" id="MobiDB-lite"/>
    </source>
</evidence>
<dbReference type="WBParaSite" id="GPUH_0001679801-mRNA-1">
    <property type="protein sequence ID" value="GPUH_0001679801-mRNA-1"/>
    <property type="gene ID" value="GPUH_0001679801"/>
</dbReference>
<feature type="compositionally biased region" description="Acidic residues" evidence="1">
    <location>
        <begin position="91"/>
        <end position="100"/>
    </location>
</feature>
<dbReference type="Proteomes" id="UP000271098">
    <property type="component" value="Unassembled WGS sequence"/>
</dbReference>
<organism evidence="4">
    <name type="scientific">Gongylonema pulchrum</name>
    <dbReference type="NCBI Taxonomy" id="637853"/>
    <lineage>
        <taxon>Eukaryota</taxon>
        <taxon>Metazoa</taxon>
        <taxon>Ecdysozoa</taxon>
        <taxon>Nematoda</taxon>
        <taxon>Chromadorea</taxon>
        <taxon>Rhabditida</taxon>
        <taxon>Spirurina</taxon>
        <taxon>Spiruromorpha</taxon>
        <taxon>Spiruroidea</taxon>
        <taxon>Gongylonematidae</taxon>
        <taxon>Gongylonema</taxon>
    </lineage>
</organism>
<feature type="compositionally biased region" description="Low complexity" evidence="1">
    <location>
        <begin position="53"/>
        <end position="78"/>
    </location>
</feature>
<gene>
    <name evidence="2" type="ORF">GPUH_LOCUS16776</name>
</gene>
<feature type="region of interest" description="Disordered" evidence="1">
    <location>
        <begin position="1"/>
        <end position="106"/>
    </location>
</feature>
<evidence type="ECO:0000313" key="4">
    <source>
        <dbReference type="WBParaSite" id="GPUH_0001679801-mRNA-1"/>
    </source>
</evidence>
<feature type="compositionally biased region" description="Basic residues" evidence="1">
    <location>
        <begin position="1"/>
        <end position="32"/>
    </location>
</feature>
<proteinExistence type="predicted"/>
<dbReference type="EMBL" id="UYRT01084224">
    <property type="protein sequence ID" value="VDN28529.1"/>
    <property type="molecule type" value="Genomic_DNA"/>
</dbReference>
<evidence type="ECO:0000313" key="3">
    <source>
        <dbReference type="Proteomes" id="UP000271098"/>
    </source>
</evidence>
<reference evidence="2 3" key="2">
    <citation type="submission" date="2018-11" db="EMBL/GenBank/DDBJ databases">
        <authorList>
            <consortium name="Pathogen Informatics"/>
        </authorList>
    </citation>
    <scope>NUCLEOTIDE SEQUENCE [LARGE SCALE GENOMIC DNA]</scope>
</reference>